<reference evidence="1" key="1">
    <citation type="submission" date="2013-11" db="EMBL/GenBank/DDBJ databases">
        <title>Microbial diversity, functional groups and degradation webs in Northern and Southern Mediterranean and Red Sea marine crude oil polluted sites.</title>
        <authorList>
            <person name="Daffonchio D."/>
            <person name="Mapelli F."/>
            <person name="Ferrer M."/>
            <person name="Richter M."/>
            <person name="Cherif A."/>
            <person name="Malkawi H.I."/>
            <person name="Yakimov M.M."/>
            <person name="Abdel-Fattah Y.R."/>
            <person name="Blaghen M."/>
            <person name="Golyshin P.N."/>
            <person name="Kalogerakis N."/>
            <person name="Boon N."/>
            <person name="Magagnini M."/>
            <person name="Fava F."/>
        </authorList>
    </citation>
    <scope>NUCLEOTIDE SEQUENCE</scope>
</reference>
<name>A0A1B6NXK4_9ZZZZ</name>
<proteinExistence type="predicted"/>
<gene>
    <name evidence="1" type="ORF">MGSAQ_000347</name>
</gene>
<evidence type="ECO:0000313" key="1">
    <source>
        <dbReference type="EMBL" id="KTF08159.1"/>
    </source>
</evidence>
<accession>A0A1B6NXK4</accession>
<organism evidence="1">
    <name type="scientific">marine sediment metagenome</name>
    <dbReference type="NCBI Taxonomy" id="412755"/>
    <lineage>
        <taxon>unclassified sequences</taxon>
        <taxon>metagenomes</taxon>
        <taxon>ecological metagenomes</taxon>
    </lineage>
</organism>
<dbReference type="AlphaFoldDB" id="A0A1B6NXK4"/>
<dbReference type="EMBL" id="AYSL01000120">
    <property type="protein sequence ID" value="KTF08159.1"/>
    <property type="molecule type" value="Genomic_DNA"/>
</dbReference>
<keyword evidence="1" id="KW-0675">Receptor</keyword>
<protein>
    <submittedName>
        <fullName evidence="1">TonB-dependent receptor</fullName>
    </submittedName>
</protein>
<sequence length="99" mass="10563">MADSESNKRDLRGESYAGLARSGALGEGQLGSRQFEMSTDGIYFTGSSGLDAFSDPTMLQLAGPQVWGAVWLTLPISLPPMCYRQMVNLTAISTPKTAS</sequence>
<comment type="caution">
    <text evidence="1">The sequence shown here is derived from an EMBL/GenBank/DDBJ whole genome shotgun (WGS) entry which is preliminary data.</text>
</comment>